<sequence>MFSGIIKSYYGSNLLKDIIEHPFNIELANNTLNIENFKFYIQQDAFFLADYIRTVLMIASKMESCNNIVPLIGVAKGVIEIMKVLYNHYFAVYSINRGEKSLECFNFTNFLLSTSYSDVYEAVTVLYSCHFIYKIVVDNMRNKIKKNNRYKDWLDFFGGSLMESGCVALEDIVDEYCNKVGESERTRMLELFKITAQFELAFWSGAYNFSKFDQDFKKY</sequence>
<dbReference type="InterPro" id="IPR004305">
    <property type="entry name" value="Thiaminase-2/PQQC"/>
</dbReference>
<protein>
    <submittedName>
        <fullName evidence="2">TenA family protein</fullName>
    </submittedName>
</protein>
<gene>
    <name evidence="2" type="ORF">ABS861_01065</name>
</gene>
<proteinExistence type="predicted"/>
<name>A0AAU7YKN7_9RICK</name>
<dbReference type="GO" id="GO:0005829">
    <property type="term" value="C:cytosol"/>
    <property type="evidence" value="ECO:0007669"/>
    <property type="project" value="TreeGrafter"/>
</dbReference>
<reference evidence="2" key="1">
    <citation type="submission" date="2024-06" db="EMBL/GenBank/DDBJ databases">
        <title>Genome assembly of the Oeneis chryxus ivallda.</title>
        <authorList>
            <person name="MacDonald Z."/>
            <person name="Shaffer H.B."/>
            <person name="Gillespie T."/>
            <person name="Marimuthu M.P.A."/>
            <person name="Nguyen O."/>
            <person name="Fairbairn C.W."/>
            <person name="Seligmann W.E."/>
            <person name="Escalona M."/>
            <person name="Miller C."/>
            <person name="Toffelmier E."/>
        </authorList>
    </citation>
    <scope>NUCLEOTIDE SEQUENCE</scope>
    <source>
        <strain evidence="2">CCGP_102_HBS-TG_Oc004</strain>
    </source>
</reference>
<dbReference type="InterPro" id="IPR050967">
    <property type="entry name" value="Thiamine_Salvage_TenA"/>
</dbReference>
<dbReference type="Pfam" id="PF03070">
    <property type="entry name" value="TENA_THI-4"/>
    <property type="match status" value="1"/>
</dbReference>
<organism evidence="2">
    <name type="scientific">Wolbachia endosymbiont of Oeneis ivallda</name>
    <dbReference type="NCBI Taxonomy" id="3171168"/>
    <lineage>
        <taxon>Bacteria</taxon>
        <taxon>Pseudomonadati</taxon>
        <taxon>Pseudomonadota</taxon>
        <taxon>Alphaproteobacteria</taxon>
        <taxon>Rickettsiales</taxon>
        <taxon>Anaplasmataceae</taxon>
        <taxon>Wolbachieae</taxon>
        <taxon>Wolbachia</taxon>
    </lineage>
</organism>
<dbReference type="PANTHER" id="PTHR43198">
    <property type="entry name" value="BIFUNCTIONAL TH2 PROTEIN"/>
    <property type="match status" value="1"/>
</dbReference>
<accession>A0AAU7YKN7</accession>
<evidence type="ECO:0000259" key="1">
    <source>
        <dbReference type="Pfam" id="PF03070"/>
    </source>
</evidence>
<dbReference type="CDD" id="cd19365">
    <property type="entry name" value="TenA_C-like"/>
    <property type="match status" value="1"/>
</dbReference>
<dbReference type="AlphaFoldDB" id="A0AAU7YKN7"/>
<dbReference type="SUPFAM" id="SSF48613">
    <property type="entry name" value="Heme oxygenase-like"/>
    <property type="match status" value="1"/>
</dbReference>
<dbReference type="EMBL" id="CP158587">
    <property type="protein sequence ID" value="XCA34037.1"/>
    <property type="molecule type" value="Genomic_DNA"/>
</dbReference>
<dbReference type="Gene3D" id="1.20.910.10">
    <property type="entry name" value="Heme oxygenase-like"/>
    <property type="match status" value="1"/>
</dbReference>
<evidence type="ECO:0000313" key="2">
    <source>
        <dbReference type="EMBL" id="XCA34037.1"/>
    </source>
</evidence>
<feature type="domain" description="Thiaminase-2/PQQC" evidence="1">
    <location>
        <begin position="15"/>
        <end position="208"/>
    </location>
</feature>
<dbReference type="InterPro" id="IPR016084">
    <property type="entry name" value="Haem_Oase-like_multi-hlx"/>
</dbReference>
<dbReference type="PANTHER" id="PTHR43198:SF2">
    <property type="entry name" value="SI:CH1073-67J19.1-RELATED"/>
    <property type="match status" value="1"/>
</dbReference>